<dbReference type="Proteomes" id="UP001054945">
    <property type="component" value="Unassembled WGS sequence"/>
</dbReference>
<proteinExistence type="predicted"/>
<gene>
    <name evidence="1" type="ORF">CEXT_759131</name>
</gene>
<sequence>MTTKTCLRASKCGGQLEQRYERTFCGCVRTVMAIYPLVVFRSKPFATSGSHLFTKNRSAIIDIKQLKIVAPGTPRKPEEYDTSIAFFQQQHDKKAVTTKLKKILIRTKIEKYKTLTTSLNLASVDTSTDAKSQDFGSRSEDINQD</sequence>
<evidence type="ECO:0000313" key="1">
    <source>
        <dbReference type="EMBL" id="GIZ04473.1"/>
    </source>
</evidence>
<name>A0AAV4YBG4_CAEEX</name>
<evidence type="ECO:0000313" key="2">
    <source>
        <dbReference type="Proteomes" id="UP001054945"/>
    </source>
</evidence>
<accession>A0AAV4YBG4</accession>
<reference evidence="1 2" key="1">
    <citation type="submission" date="2021-06" db="EMBL/GenBank/DDBJ databases">
        <title>Caerostris extrusa draft genome.</title>
        <authorList>
            <person name="Kono N."/>
            <person name="Arakawa K."/>
        </authorList>
    </citation>
    <scope>NUCLEOTIDE SEQUENCE [LARGE SCALE GENOMIC DNA]</scope>
</reference>
<comment type="caution">
    <text evidence="1">The sequence shown here is derived from an EMBL/GenBank/DDBJ whole genome shotgun (WGS) entry which is preliminary data.</text>
</comment>
<dbReference type="EMBL" id="BPLR01019091">
    <property type="protein sequence ID" value="GIZ04473.1"/>
    <property type="molecule type" value="Genomic_DNA"/>
</dbReference>
<organism evidence="1 2">
    <name type="scientific">Caerostris extrusa</name>
    <name type="common">Bark spider</name>
    <name type="synonym">Caerostris bankana</name>
    <dbReference type="NCBI Taxonomy" id="172846"/>
    <lineage>
        <taxon>Eukaryota</taxon>
        <taxon>Metazoa</taxon>
        <taxon>Ecdysozoa</taxon>
        <taxon>Arthropoda</taxon>
        <taxon>Chelicerata</taxon>
        <taxon>Arachnida</taxon>
        <taxon>Araneae</taxon>
        <taxon>Araneomorphae</taxon>
        <taxon>Entelegynae</taxon>
        <taxon>Araneoidea</taxon>
        <taxon>Araneidae</taxon>
        <taxon>Caerostris</taxon>
    </lineage>
</organism>
<dbReference type="AlphaFoldDB" id="A0AAV4YBG4"/>
<protein>
    <submittedName>
        <fullName evidence="1">Uncharacterized protein</fullName>
    </submittedName>
</protein>
<keyword evidence="2" id="KW-1185">Reference proteome</keyword>